<dbReference type="Proteomes" id="UP000825799">
    <property type="component" value="Chromosome"/>
</dbReference>
<organism evidence="3 4">
    <name type="scientific">Devosia salina</name>
    <dbReference type="NCBI Taxonomy" id="2860336"/>
    <lineage>
        <taxon>Bacteria</taxon>
        <taxon>Pseudomonadati</taxon>
        <taxon>Pseudomonadota</taxon>
        <taxon>Alphaproteobacteria</taxon>
        <taxon>Hyphomicrobiales</taxon>
        <taxon>Devosiaceae</taxon>
        <taxon>Devosia</taxon>
    </lineage>
</organism>
<dbReference type="EMBL" id="CP080590">
    <property type="protein sequence ID" value="QYO77319.1"/>
    <property type="molecule type" value="Genomic_DNA"/>
</dbReference>
<dbReference type="Gene3D" id="1.50.10.100">
    <property type="entry name" value="Chondroitin AC/alginate lyase"/>
    <property type="match status" value="1"/>
</dbReference>
<sequence>MDLRRWNVRHVGMVLAAAPEFAPFPKTGTAEWAALRRGLGEAVLRQLVDAALRDVDAPIPQLPASLYHEFRETGRREGYEDAQRARRNMLYRLTLAEWLEGEGRFLSALEDVAWARLEEINWAWPAHARNLDRPDHPTLDLAAAMTALDLAEMDYLIGDRLSPNLRLRIRAEVERRAIGAFLNRDDHWWLHTTPQKQVNNWTAVCVAGVVGAALYLETDLARLARIVTRGLHSLADYLETFDGQGGSSEGPDYWTYGFGNYVALAHLLHQRSGGAIDLLDGPFLRDIAQFPLRTQMAPGVWVSFSDSDANPVFHPGLLTHLASHMNLPGLLGLGMANDFAVESFNQFCWPLRQYAWPLPETAPAIQSGPHDWYEEMAWMISRLDPQDPQSLRLAAKGGHNDEMHNQNDIGSFMVVAGGKVVLTDPGRGRYSKSYFGPERYQNLFASSRGHSVPLINGFEQAEGREHGAQVLTHDHGEDADRLELEMAAAYPAAAGIASLTRSLTLDRTMPGGRVLLEDSYAFANGEGLFQSVLVTPMAAEAGNGTVRIGEDGAGLMVRYDAASLDVAFDHHPGVEKQYQPPVDLIRVVFTPRQRRREGRIALEISPLN</sequence>
<keyword evidence="4" id="KW-1185">Reference proteome</keyword>
<feature type="domain" description="Heparinase II/III-like C-terminal" evidence="2">
    <location>
        <begin position="394"/>
        <end position="518"/>
    </location>
</feature>
<dbReference type="Pfam" id="PF07940">
    <property type="entry name" value="Hepar_II_III_C"/>
    <property type="match status" value="1"/>
</dbReference>
<evidence type="ECO:0000256" key="1">
    <source>
        <dbReference type="ARBA" id="ARBA00004196"/>
    </source>
</evidence>
<gene>
    <name evidence="3" type="ORF">K1X15_01685</name>
</gene>
<dbReference type="InterPro" id="IPR012480">
    <property type="entry name" value="Hepar_II_III_C"/>
</dbReference>
<dbReference type="Gene3D" id="2.70.98.70">
    <property type="match status" value="1"/>
</dbReference>
<proteinExistence type="predicted"/>
<comment type="subcellular location">
    <subcellularLocation>
        <location evidence="1">Cell envelope</location>
    </subcellularLocation>
</comment>
<evidence type="ECO:0000259" key="2">
    <source>
        <dbReference type="Pfam" id="PF07940"/>
    </source>
</evidence>
<evidence type="ECO:0000313" key="3">
    <source>
        <dbReference type="EMBL" id="QYO77319.1"/>
    </source>
</evidence>
<name>A0ABX8WHY3_9HYPH</name>
<dbReference type="SUPFAM" id="SSF48230">
    <property type="entry name" value="Chondroitin AC/alginate lyase"/>
    <property type="match status" value="1"/>
</dbReference>
<dbReference type="InterPro" id="IPR008929">
    <property type="entry name" value="Chondroitin_lyas"/>
</dbReference>
<reference evidence="3 4" key="1">
    <citation type="submission" date="2021-08" db="EMBL/GenBank/DDBJ databases">
        <title>Devosia salina sp. nov., isolated from the South China Sea sediment.</title>
        <authorList>
            <person name="Zhou Z."/>
        </authorList>
    </citation>
    <scope>NUCLEOTIDE SEQUENCE [LARGE SCALE GENOMIC DNA]</scope>
    <source>
        <strain evidence="3 4">SCS-3</strain>
    </source>
</reference>
<evidence type="ECO:0000313" key="4">
    <source>
        <dbReference type="Proteomes" id="UP000825799"/>
    </source>
</evidence>
<accession>A0ABX8WHY3</accession>
<protein>
    <submittedName>
        <fullName evidence="3">Heparinase II/III-family protein</fullName>
    </submittedName>
</protein>
<dbReference type="RefSeq" id="WP_220305776.1">
    <property type="nucleotide sequence ID" value="NZ_CP080590.1"/>
</dbReference>